<dbReference type="AlphaFoldDB" id="A0A0T6LUG7"/>
<keyword evidence="4" id="KW-0647">Proteasome</keyword>
<organism evidence="5 6">
    <name type="scientific">Wenjunlia vitaminophila</name>
    <name type="common">Streptomyces vitaminophilus</name>
    <dbReference type="NCBI Taxonomy" id="76728"/>
    <lineage>
        <taxon>Bacteria</taxon>
        <taxon>Bacillati</taxon>
        <taxon>Actinomycetota</taxon>
        <taxon>Actinomycetes</taxon>
        <taxon>Kitasatosporales</taxon>
        <taxon>Streptomycetaceae</taxon>
        <taxon>Wenjunlia</taxon>
    </lineage>
</organism>
<dbReference type="GO" id="GO:0000502">
    <property type="term" value="C:proteasome complex"/>
    <property type="evidence" value="ECO:0007669"/>
    <property type="project" value="UniProtKB-KW"/>
</dbReference>
<evidence type="ECO:0000256" key="1">
    <source>
        <dbReference type="ARBA" id="ARBA00006639"/>
    </source>
</evidence>
<comment type="caution">
    <text evidence="5">The sequence shown here is derived from an EMBL/GenBank/DDBJ whole genome shotgun (WGS) entry which is preliminary data.</text>
</comment>
<keyword evidence="6" id="KW-1185">Reference proteome</keyword>
<sequence>MVRVEEMVKELLGEARARPLDEAGRVWLRSSLRRAVDELEDALAPELVEELRRLAEPFADPEAPSHSELLLAQAQLVGWLEGLWSGIRTTMTLKRAGMSRSEPGSALEGGGTYL</sequence>
<proteinExistence type="inferred from homology"/>
<evidence type="ECO:0000256" key="4">
    <source>
        <dbReference type="ARBA" id="ARBA00022942"/>
    </source>
</evidence>
<dbReference type="Proteomes" id="UP000050867">
    <property type="component" value="Unassembled WGS sequence"/>
</dbReference>
<dbReference type="EMBL" id="LLZU01000011">
    <property type="protein sequence ID" value="KRV49641.1"/>
    <property type="molecule type" value="Genomic_DNA"/>
</dbReference>
<dbReference type="InterPro" id="IPR019695">
    <property type="entry name" value="Proteasome_act"/>
</dbReference>
<dbReference type="GO" id="GO:0061136">
    <property type="term" value="P:regulation of proteasomal protein catabolic process"/>
    <property type="evidence" value="ECO:0007669"/>
    <property type="project" value="InterPro"/>
</dbReference>
<gene>
    <name evidence="5" type="ORF">AQ490_20215</name>
</gene>
<evidence type="ECO:0000313" key="5">
    <source>
        <dbReference type="EMBL" id="KRV49641.1"/>
    </source>
</evidence>
<name>A0A0T6LUG7_WENVI</name>
<reference evidence="5 6" key="1">
    <citation type="submission" date="2015-10" db="EMBL/GenBank/DDBJ databases">
        <title>Draft genome sequence of pyrrolomycin-producing Streptomyces vitaminophilus.</title>
        <authorList>
            <person name="Graham D.E."/>
            <person name="Mahan K.M."/>
            <person name="Klingeman D.M."/>
            <person name="Hettich R.L."/>
            <person name="Parry R.J."/>
        </authorList>
    </citation>
    <scope>NUCLEOTIDE SEQUENCE [LARGE SCALE GENOMIC DNA]</scope>
    <source>
        <strain evidence="5 6">ATCC 31673</strain>
    </source>
</reference>
<dbReference type="Pfam" id="PF10759">
    <property type="entry name" value="BPA"/>
    <property type="match status" value="1"/>
</dbReference>
<comment type="similarity">
    <text evidence="1">Belongs to the Bpa family.</text>
</comment>
<evidence type="ECO:0000256" key="2">
    <source>
        <dbReference type="ARBA" id="ARBA00011402"/>
    </source>
</evidence>
<accession>A0A0T6LUG7</accession>
<evidence type="ECO:0000313" key="6">
    <source>
        <dbReference type="Proteomes" id="UP000050867"/>
    </source>
</evidence>
<comment type="subunit">
    <text evidence="2">Forms a homooligomeric, either hexameric or heptameric, ring-like structure which stacks co-axially with the proteasomal alpha-rings.</text>
</comment>
<protein>
    <recommendedName>
        <fullName evidence="3">Bacterial proteasome activator</fullName>
    </recommendedName>
</protein>
<dbReference type="STRING" id="76728.AQ490_20215"/>
<evidence type="ECO:0000256" key="3">
    <source>
        <dbReference type="ARBA" id="ARBA00014831"/>
    </source>
</evidence>